<accession>A0A7D5VBU1</accession>
<keyword evidence="1" id="KW-0472">Membrane</keyword>
<dbReference type="SMART" id="SM00052">
    <property type="entry name" value="EAL"/>
    <property type="match status" value="1"/>
</dbReference>
<dbReference type="InterPro" id="IPR043128">
    <property type="entry name" value="Rev_trsase/Diguanyl_cyclase"/>
</dbReference>
<evidence type="ECO:0000259" key="2">
    <source>
        <dbReference type="PROSITE" id="PS50883"/>
    </source>
</evidence>
<dbReference type="PROSITE" id="PS50883">
    <property type="entry name" value="EAL"/>
    <property type="match status" value="1"/>
</dbReference>
<name>A0A7D5VBU1_9NEIS</name>
<dbReference type="Gene3D" id="3.30.70.270">
    <property type="match status" value="1"/>
</dbReference>
<dbReference type="Gene3D" id="6.20.270.20">
    <property type="entry name" value="LapD/MoxY periplasmic domain"/>
    <property type="match status" value="1"/>
</dbReference>
<dbReference type="Pfam" id="PF16448">
    <property type="entry name" value="LapD_MoxY_N"/>
    <property type="match status" value="1"/>
</dbReference>
<keyword evidence="1" id="KW-0812">Transmembrane</keyword>
<evidence type="ECO:0000256" key="1">
    <source>
        <dbReference type="SAM" id="Phobius"/>
    </source>
</evidence>
<evidence type="ECO:0000313" key="6">
    <source>
        <dbReference type="Proteomes" id="UP000510822"/>
    </source>
</evidence>
<dbReference type="PROSITE" id="PS50885">
    <property type="entry name" value="HAMP"/>
    <property type="match status" value="1"/>
</dbReference>
<dbReference type="InterPro" id="IPR001633">
    <property type="entry name" value="EAL_dom"/>
</dbReference>
<keyword evidence="1" id="KW-1133">Transmembrane helix</keyword>
<keyword evidence="6" id="KW-1185">Reference proteome</keyword>
<feature type="transmembrane region" description="Helical" evidence="1">
    <location>
        <begin position="150"/>
        <end position="170"/>
    </location>
</feature>
<dbReference type="PANTHER" id="PTHR33121">
    <property type="entry name" value="CYCLIC DI-GMP PHOSPHODIESTERASE PDEF"/>
    <property type="match status" value="1"/>
</dbReference>
<dbReference type="KEGG" id="cfon:HZU75_16310"/>
<feature type="domain" description="HAMP" evidence="3">
    <location>
        <begin position="170"/>
        <end position="221"/>
    </location>
</feature>
<dbReference type="GO" id="GO:0071111">
    <property type="term" value="F:cyclic-guanylate-specific phosphodiesterase activity"/>
    <property type="evidence" value="ECO:0007669"/>
    <property type="project" value="InterPro"/>
</dbReference>
<evidence type="ECO:0000313" key="5">
    <source>
        <dbReference type="EMBL" id="QLI82956.1"/>
    </source>
</evidence>
<dbReference type="InterPro" id="IPR000160">
    <property type="entry name" value="GGDEF_dom"/>
</dbReference>
<dbReference type="GO" id="GO:0016020">
    <property type="term" value="C:membrane"/>
    <property type="evidence" value="ECO:0007669"/>
    <property type="project" value="InterPro"/>
</dbReference>
<dbReference type="InterPro" id="IPR032244">
    <property type="entry name" value="LapD_MoxY_N"/>
</dbReference>
<dbReference type="SMART" id="SM00267">
    <property type="entry name" value="GGDEF"/>
    <property type="match status" value="1"/>
</dbReference>
<dbReference type="Proteomes" id="UP000510822">
    <property type="component" value="Chromosome"/>
</dbReference>
<organism evidence="5 6">
    <name type="scientific">Chitinibacter fontanus</name>
    <dbReference type="NCBI Taxonomy" id="1737446"/>
    <lineage>
        <taxon>Bacteria</taxon>
        <taxon>Pseudomonadati</taxon>
        <taxon>Pseudomonadota</taxon>
        <taxon>Betaproteobacteria</taxon>
        <taxon>Neisseriales</taxon>
        <taxon>Chitinibacteraceae</taxon>
        <taxon>Chitinibacter</taxon>
    </lineage>
</organism>
<gene>
    <name evidence="5" type="ORF">HZU75_16310</name>
</gene>
<dbReference type="InterPro" id="IPR003660">
    <property type="entry name" value="HAMP_dom"/>
</dbReference>
<feature type="domain" description="GGDEF" evidence="4">
    <location>
        <begin position="263"/>
        <end position="390"/>
    </location>
</feature>
<dbReference type="InterPro" id="IPR050706">
    <property type="entry name" value="Cyclic-di-GMP_PDE-like"/>
</dbReference>
<protein>
    <submittedName>
        <fullName evidence="5">EAL domain-containing protein</fullName>
    </submittedName>
</protein>
<dbReference type="RefSeq" id="WP_180307029.1">
    <property type="nucleotide sequence ID" value="NZ_CP058952.1"/>
</dbReference>
<dbReference type="InterPro" id="IPR035919">
    <property type="entry name" value="EAL_sf"/>
</dbReference>
<dbReference type="Pfam" id="PF00563">
    <property type="entry name" value="EAL"/>
    <property type="match status" value="1"/>
</dbReference>
<dbReference type="CDD" id="cd01948">
    <property type="entry name" value="EAL"/>
    <property type="match status" value="1"/>
</dbReference>
<proteinExistence type="predicted"/>
<dbReference type="Gene3D" id="3.20.20.450">
    <property type="entry name" value="EAL domain"/>
    <property type="match status" value="1"/>
</dbReference>
<dbReference type="SUPFAM" id="SSF55073">
    <property type="entry name" value="Nucleotide cyclase"/>
    <property type="match status" value="1"/>
</dbReference>
<feature type="transmembrane region" description="Helical" evidence="1">
    <location>
        <begin position="7"/>
        <end position="25"/>
    </location>
</feature>
<dbReference type="PANTHER" id="PTHR33121:SF23">
    <property type="entry name" value="CYCLIC DI-GMP PHOSPHODIESTERASE PDEB"/>
    <property type="match status" value="1"/>
</dbReference>
<dbReference type="InterPro" id="IPR029787">
    <property type="entry name" value="Nucleotide_cyclase"/>
</dbReference>
<dbReference type="Gene3D" id="3.30.110.200">
    <property type="match status" value="1"/>
</dbReference>
<dbReference type="InterPro" id="IPR042461">
    <property type="entry name" value="LapD_MoxY_peri_C"/>
</dbReference>
<dbReference type="GO" id="GO:0007165">
    <property type="term" value="P:signal transduction"/>
    <property type="evidence" value="ECO:0007669"/>
    <property type="project" value="InterPro"/>
</dbReference>
<dbReference type="SUPFAM" id="SSF141868">
    <property type="entry name" value="EAL domain-like"/>
    <property type="match status" value="1"/>
</dbReference>
<dbReference type="AlphaFoldDB" id="A0A7D5VBU1"/>
<dbReference type="PROSITE" id="PS50887">
    <property type="entry name" value="GGDEF"/>
    <property type="match status" value="1"/>
</dbReference>
<feature type="domain" description="EAL" evidence="2">
    <location>
        <begin position="399"/>
        <end position="639"/>
    </location>
</feature>
<reference evidence="5 6" key="1">
    <citation type="journal article" date="2016" name="Int. J. Syst. Evol. Microbiol.">
        <title>Chitinibacter fontanus sp. nov., isolated from a spring.</title>
        <authorList>
            <person name="Sheu S.Y."/>
            <person name="Li Y.S."/>
            <person name="Young C.C."/>
            <person name="Chen W.M."/>
        </authorList>
    </citation>
    <scope>NUCLEOTIDE SEQUENCE [LARGE SCALE GENOMIC DNA]</scope>
    <source>
        <strain evidence="5 6">STM-7</strain>
    </source>
</reference>
<evidence type="ECO:0000259" key="3">
    <source>
        <dbReference type="PROSITE" id="PS50885"/>
    </source>
</evidence>
<dbReference type="Pfam" id="PF00990">
    <property type="entry name" value="GGDEF"/>
    <property type="match status" value="1"/>
</dbReference>
<evidence type="ECO:0000259" key="4">
    <source>
        <dbReference type="PROSITE" id="PS50887"/>
    </source>
</evidence>
<sequence length="639" mass="70524">MSLFRQFWLMIICSAVLAFVVALWVSTLSARDYLQTQLYTQSSDNASSLALSISQQADDPAMVELMSNALFDSGHFALIRITDPHGKTVNELRNKELPSDVPSWFVQLFPINVSAGQALISNGWKQAGKVEIQAHSRFAYESLWRSAKKLFVWMLLGGILTGSLMHLVLLRIRKPIFQIMAQAAAISERKFINVPQPRYIELRPMADAMNSMVDRVKTMLDEQSAHIEELKRDANRDPVTGLANRSFFMGRLAQALSDEESAPTGVLYLLRLKDLAGVNRDLGRQATDKFLTELATELAHLADQNLNWQAARLNGSDFALFAPGQELNPQFAEQLMAEIATLAPTVPNLLAIGYSAYQNGESLGALLSRADAALAQAESNAHNCAAAASYLAAKASRPNSEWQQILQQAIANSRFVAAHFAVLDFSGKLLHKEMVLRLPDPSSDELYSAGVFMPFAARFELLPALDLAAVRLGLKQLATDTADLAINIAPQSISNLQFRRDLAQLLSSQSKATLSRLWLEVTEQALIEDLESLSTFITEMRKLGIKVGIEHFGRQIGSMPKLYDLPLHYLKIDSSYIHEIDQQSGNQQLVKAVLAVSHTLGIATIAELVRTEGEWQTLRQLGLNGVTGPITEQPMAQAE</sequence>
<dbReference type="EMBL" id="CP058952">
    <property type="protein sequence ID" value="QLI82956.1"/>
    <property type="molecule type" value="Genomic_DNA"/>
</dbReference>